<keyword evidence="3" id="KW-1185">Reference proteome</keyword>
<protein>
    <submittedName>
        <fullName evidence="2">Uncharacterized protein</fullName>
    </submittedName>
</protein>
<comment type="caution">
    <text evidence="2">The sequence shown here is derived from an EMBL/GenBank/DDBJ whole genome shotgun (WGS) entry which is preliminary data.</text>
</comment>
<dbReference type="Proteomes" id="UP000231693">
    <property type="component" value="Unassembled WGS sequence"/>
</dbReference>
<reference evidence="2 3" key="1">
    <citation type="submission" date="2017-11" db="EMBL/GenBank/DDBJ databases">
        <title>Genomic Encyclopedia of Archaeal and Bacterial Type Strains, Phase II (KMG-II): From Individual Species to Whole Genera.</title>
        <authorList>
            <person name="Goeker M."/>
        </authorList>
    </citation>
    <scope>NUCLEOTIDE SEQUENCE [LARGE SCALE GENOMIC DNA]</scope>
    <source>
        <strain evidence="2 3">DSM 25478</strain>
    </source>
</reference>
<keyword evidence="1" id="KW-0732">Signal</keyword>
<evidence type="ECO:0000313" key="3">
    <source>
        <dbReference type="Proteomes" id="UP000231693"/>
    </source>
</evidence>
<dbReference type="AlphaFoldDB" id="A0A2M9D0Q2"/>
<dbReference type="EMBL" id="PGFE01000001">
    <property type="protein sequence ID" value="PJJ77673.1"/>
    <property type="molecule type" value="Genomic_DNA"/>
</dbReference>
<name>A0A2M9D0Q2_9CELL</name>
<feature type="signal peptide" evidence="1">
    <location>
        <begin position="1"/>
        <end position="27"/>
    </location>
</feature>
<feature type="chain" id="PRO_5014863987" evidence="1">
    <location>
        <begin position="28"/>
        <end position="97"/>
    </location>
</feature>
<evidence type="ECO:0000256" key="1">
    <source>
        <dbReference type="SAM" id="SignalP"/>
    </source>
</evidence>
<evidence type="ECO:0000313" key="2">
    <source>
        <dbReference type="EMBL" id="PJJ77673.1"/>
    </source>
</evidence>
<organism evidence="2 3">
    <name type="scientific">Sediminihabitans luteus</name>
    <dbReference type="NCBI Taxonomy" id="1138585"/>
    <lineage>
        <taxon>Bacteria</taxon>
        <taxon>Bacillati</taxon>
        <taxon>Actinomycetota</taxon>
        <taxon>Actinomycetes</taxon>
        <taxon>Micrococcales</taxon>
        <taxon>Cellulomonadaceae</taxon>
        <taxon>Sediminihabitans</taxon>
    </lineage>
</organism>
<accession>A0A2M9D0Q2</accession>
<dbReference type="RefSeq" id="WP_100422018.1">
    <property type="nucleotide sequence ID" value="NZ_BOOX01000012.1"/>
</dbReference>
<gene>
    <name evidence="2" type="ORF">CLV28_0898</name>
</gene>
<proteinExistence type="predicted"/>
<dbReference type="PROSITE" id="PS51257">
    <property type="entry name" value="PROKAR_LIPOPROTEIN"/>
    <property type="match status" value="1"/>
</dbReference>
<sequence length="97" mass="10035">MKRKILGAAMAAVIALGGVAVAAPANAATTSTGCQVVGGYANGKFTVYNISCNYPVSVRVYYRHPTTGVVTSRWVGPASIGHPATVAVPYYVSWTLS</sequence>